<dbReference type="PANTHER" id="PTHR12196">
    <property type="entry name" value="DOMAIN OF UNKNOWN FUNCTION 71 DUF71 -CONTAINING PROTEIN"/>
    <property type="match status" value="1"/>
</dbReference>
<dbReference type="PANTHER" id="PTHR12196:SF2">
    <property type="entry name" value="DIPHTHINE--AMMONIA LIGASE"/>
    <property type="match status" value="1"/>
</dbReference>
<gene>
    <name evidence="1" type="ORF">KY290_006626</name>
</gene>
<evidence type="ECO:0000313" key="2">
    <source>
        <dbReference type="Proteomes" id="UP000826656"/>
    </source>
</evidence>
<keyword evidence="2" id="KW-1185">Reference proteome</keyword>
<reference evidence="1 2" key="1">
    <citation type="journal article" date="2021" name="bioRxiv">
        <title>Chromosome-scale and haplotype-resolved genome assembly of a tetraploid potato cultivar.</title>
        <authorList>
            <person name="Sun H."/>
            <person name="Jiao W.-B."/>
            <person name="Krause K."/>
            <person name="Campoy J.A."/>
            <person name="Goel M."/>
            <person name="Folz-Donahue K."/>
            <person name="Kukat C."/>
            <person name="Huettel B."/>
            <person name="Schneeberger K."/>
        </authorList>
    </citation>
    <scope>NUCLEOTIDE SEQUENCE [LARGE SCALE GENOMIC DNA]</scope>
    <source>
        <strain evidence="1">SolTubOtavaFocal</strain>
        <tissue evidence="1">Leaves</tissue>
    </source>
</reference>
<dbReference type="EMBL" id="JAIVGD010000002">
    <property type="protein sequence ID" value="KAH0780199.1"/>
    <property type="molecule type" value="Genomic_DNA"/>
</dbReference>
<dbReference type="Pfam" id="PF01042">
    <property type="entry name" value="Ribonuc_L-PSP"/>
    <property type="match status" value="1"/>
</dbReference>
<proteinExistence type="predicted"/>
<protein>
    <submittedName>
        <fullName evidence="1">Uncharacterized protein</fullName>
    </submittedName>
</protein>
<dbReference type="InterPro" id="IPR030662">
    <property type="entry name" value="DPH6/MJ0570"/>
</dbReference>
<comment type="caution">
    <text evidence="1">The sequence shown here is derived from an EMBL/GenBank/DDBJ whole genome shotgun (WGS) entry which is preliminary data.</text>
</comment>
<dbReference type="InterPro" id="IPR006175">
    <property type="entry name" value="YjgF/YER057c/UK114"/>
</dbReference>
<sequence>MKDNVFSISCWLQDSSKNSSDLQEDLEVVLMRIEALLVENGSSWENVLYIHLYIADMDEFVVANETYVRFITQEKCRYGVPSRSTIELPLLLVGFGRAYIEVLVANDPTKKVLHVQSISCWAPSCIGPYSQALENSEAVARSFNCSISTSAMVFVIYCSESIEKSERIIVQKKTETLLKQMKSNHADGTKKSKVLDPIFLYVFVPDLPKRALVEVKPMFYTGEYLSGPTDLAKQSQSTEQDYWGHDISLQKCVAYDKICTVILSVTEELAAKNCSLTSVACPANVMSKGLVEKEQVILIARFCISRLDKVLSEKNFSWDDVMNFRLYFASNLNISHGTLSAIFSDVFNELVQMSRRKKVDAEPILNIVPVLGAGRSLLTLDDIFTCELIASKC</sequence>
<evidence type="ECO:0000313" key="1">
    <source>
        <dbReference type="EMBL" id="KAH0780199.1"/>
    </source>
</evidence>
<dbReference type="InterPro" id="IPR035959">
    <property type="entry name" value="RutC-like_sf"/>
</dbReference>
<organism evidence="1 2">
    <name type="scientific">Solanum tuberosum</name>
    <name type="common">Potato</name>
    <dbReference type="NCBI Taxonomy" id="4113"/>
    <lineage>
        <taxon>Eukaryota</taxon>
        <taxon>Viridiplantae</taxon>
        <taxon>Streptophyta</taxon>
        <taxon>Embryophyta</taxon>
        <taxon>Tracheophyta</taxon>
        <taxon>Spermatophyta</taxon>
        <taxon>Magnoliopsida</taxon>
        <taxon>eudicotyledons</taxon>
        <taxon>Gunneridae</taxon>
        <taxon>Pentapetalae</taxon>
        <taxon>asterids</taxon>
        <taxon>lamiids</taxon>
        <taxon>Solanales</taxon>
        <taxon>Solanaceae</taxon>
        <taxon>Solanoideae</taxon>
        <taxon>Solaneae</taxon>
        <taxon>Solanum</taxon>
    </lineage>
</organism>
<dbReference type="Proteomes" id="UP000826656">
    <property type="component" value="Unassembled WGS sequence"/>
</dbReference>
<accession>A0ABQ7WHH8</accession>
<dbReference type="SUPFAM" id="SSF55298">
    <property type="entry name" value="YjgF-like"/>
    <property type="match status" value="1"/>
</dbReference>
<dbReference type="Gene3D" id="3.30.1330.40">
    <property type="entry name" value="RutC-like"/>
    <property type="match status" value="1"/>
</dbReference>
<name>A0ABQ7WHH8_SOLTU</name>